<organism evidence="1 2">
    <name type="scientific">Rhododendron molle</name>
    <name type="common">Chinese azalea</name>
    <name type="synonym">Azalea mollis</name>
    <dbReference type="NCBI Taxonomy" id="49168"/>
    <lineage>
        <taxon>Eukaryota</taxon>
        <taxon>Viridiplantae</taxon>
        <taxon>Streptophyta</taxon>
        <taxon>Embryophyta</taxon>
        <taxon>Tracheophyta</taxon>
        <taxon>Spermatophyta</taxon>
        <taxon>Magnoliopsida</taxon>
        <taxon>eudicotyledons</taxon>
        <taxon>Gunneridae</taxon>
        <taxon>Pentapetalae</taxon>
        <taxon>asterids</taxon>
        <taxon>Ericales</taxon>
        <taxon>Ericaceae</taxon>
        <taxon>Ericoideae</taxon>
        <taxon>Rhodoreae</taxon>
        <taxon>Rhododendron</taxon>
    </lineage>
</organism>
<accession>A0ACC0M4Y2</accession>
<keyword evidence="2" id="KW-1185">Reference proteome</keyword>
<comment type="caution">
    <text evidence="1">The sequence shown here is derived from an EMBL/GenBank/DDBJ whole genome shotgun (WGS) entry which is preliminary data.</text>
</comment>
<dbReference type="EMBL" id="CM046397">
    <property type="protein sequence ID" value="KAI8535831.1"/>
    <property type="molecule type" value="Genomic_DNA"/>
</dbReference>
<proteinExistence type="predicted"/>
<name>A0ACC0M4Y2_RHOML</name>
<reference evidence="1" key="1">
    <citation type="submission" date="2022-02" db="EMBL/GenBank/DDBJ databases">
        <title>Plant Genome Project.</title>
        <authorList>
            <person name="Zhang R.-G."/>
        </authorList>
    </citation>
    <scope>NUCLEOTIDE SEQUENCE</scope>
    <source>
        <strain evidence="1">AT1</strain>
    </source>
</reference>
<gene>
    <name evidence="1" type="ORF">RHMOL_Rhmol10G0205100</name>
</gene>
<sequence length="124" mass="13217">MMGQLKNQMGKLTTSIGLLQQERGKFPTQPQPNPLGQLLIGSFSVPPPEQAQEIITLRSGKAVDNQVVMPSVTPTIVPSPTSISSTSPEECIEQDLEEDGESPVQVSKEAETALNPQVSPVLAP</sequence>
<evidence type="ECO:0000313" key="1">
    <source>
        <dbReference type="EMBL" id="KAI8535831.1"/>
    </source>
</evidence>
<evidence type="ECO:0000313" key="2">
    <source>
        <dbReference type="Proteomes" id="UP001062846"/>
    </source>
</evidence>
<dbReference type="Proteomes" id="UP001062846">
    <property type="component" value="Chromosome 10"/>
</dbReference>
<protein>
    <submittedName>
        <fullName evidence="1">Uncharacterized protein</fullName>
    </submittedName>
</protein>